<dbReference type="GeneID" id="83881674"/>
<dbReference type="STRING" id="1715693.PH7735_02664"/>
<evidence type="ECO:0000313" key="2">
    <source>
        <dbReference type="Proteomes" id="UP000051870"/>
    </source>
</evidence>
<dbReference type="AlphaFoldDB" id="A0A0P1IB75"/>
<evidence type="ECO:0000313" key="1">
    <source>
        <dbReference type="EMBL" id="CUK02881.1"/>
    </source>
</evidence>
<keyword evidence="2" id="KW-1185">Reference proteome</keyword>
<dbReference type="EMBL" id="CYTW01000002">
    <property type="protein sequence ID" value="CUK02881.1"/>
    <property type="molecule type" value="Genomic_DNA"/>
</dbReference>
<proteinExistence type="predicted"/>
<name>A0A0P1IB75_9RHOB</name>
<evidence type="ECO:0008006" key="3">
    <source>
        <dbReference type="Google" id="ProtNLM"/>
    </source>
</evidence>
<organism evidence="1 2">
    <name type="scientific">Shimia thalassica</name>
    <dbReference type="NCBI Taxonomy" id="1715693"/>
    <lineage>
        <taxon>Bacteria</taxon>
        <taxon>Pseudomonadati</taxon>
        <taxon>Pseudomonadota</taxon>
        <taxon>Alphaproteobacteria</taxon>
        <taxon>Rhodobacterales</taxon>
        <taxon>Roseobacteraceae</taxon>
    </lineage>
</organism>
<protein>
    <recommendedName>
        <fullName evidence="3">TIGR03643 family protein</fullName>
    </recommendedName>
</protein>
<dbReference type="Pfam" id="PF10985">
    <property type="entry name" value="DUF2805"/>
    <property type="match status" value="1"/>
</dbReference>
<dbReference type="RefSeq" id="WP_058311810.1">
    <property type="nucleotide sequence ID" value="NZ_CYTW01000002.1"/>
</dbReference>
<gene>
    <name evidence="1" type="ORF">PH7735_02664</name>
</gene>
<dbReference type="InterPro" id="IPR019882">
    <property type="entry name" value="CHP03643"/>
</dbReference>
<dbReference type="Proteomes" id="UP000051870">
    <property type="component" value="Unassembled WGS sequence"/>
</dbReference>
<sequence length="74" mass="8568">MPKHSNFTELSPDLISGVIEMALSDHTSFSDIQAEYGISDSQVKTLMRRELKSGSYKAWRRRVRSFGDRRQAYK</sequence>
<accession>A0A0P1IB75</accession>
<reference evidence="2" key="1">
    <citation type="submission" date="2015-09" db="EMBL/GenBank/DDBJ databases">
        <authorList>
            <person name="Rodrigo-Torres Lidia"/>
            <person name="Arahal R.David."/>
        </authorList>
    </citation>
    <scope>NUCLEOTIDE SEQUENCE [LARGE SCALE GENOMIC DNA]</scope>
    <source>
        <strain evidence="2">CECT 7735</strain>
    </source>
</reference>